<evidence type="ECO:0000256" key="4">
    <source>
        <dbReference type="ARBA" id="ARBA00023136"/>
    </source>
</evidence>
<evidence type="ECO:0000256" key="5">
    <source>
        <dbReference type="ARBA" id="ARBA00038359"/>
    </source>
</evidence>
<dbReference type="InParanoid" id="A0A074ZA65"/>
<evidence type="ECO:0000259" key="7">
    <source>
        <dbReference type="Pfam" id="PF20684"/>
    </source>
</evidence>
<dbReference type="STRING" id="1043005.A0A074ZA65"/>
<dbReference type="EMBL" id="KL584758">
    <property type="protein sequence ID" value="KEQ95646.1"/>
    <property type="molecule type" value="Genomic_DNA"/>
</dbReference>
<dbReference type="Pfam" id="PF20684">
    <property type="entry name" value="Fung_rhodopsin"/>
    <property type="match status" value="1"/>
</dbReference>
<dbReference type="RefSeq" id="XP_013344329.1">
    <property type="nucleotide sequence ID" value="XM_013488875.1"/>
</dbReference>
<feature type="transmembrane region" description="Helical" evidence="6">
    <location>
        <begin position="207"/>
        <end position="232"/>
    </location>
</feature>
<dbReference type="GeneID" id="25370471"/>
<keyword evidence="3 6" id="KW-1133">Transmembrane helix</keyword>
<evidence type="ECO:0000256" key="1">
    <source>
        <dbReference type="ARBA" id="ARBA00004141"/>
    </source>
</evidence>
<dbReference type="PANTHER" id="PTHR33048:SF96">
    <property type="entry name" value="INTEGRAL MEMBRANE PROTEIN"/>
    <property type="match status" value="1"/>
</dbReference>
<dbReference type="Proteomes" id="UP000030641">
    <property type="component" value="Unassembled WGS sequence"/>
</dbReference>
<dbReference type="OMA" id="TMIRIPY"/>
<dbReference type="InterPro" id="IPR049326">
    <property type="entry name" value="Rhodopsin_dom_fungi"/>
</dbReference>
<proteinExistence type="inferred from homology"/>
<dbReference type="PANTHER" id="PTHR33048">
    <property type="entry name" value="PTH11-LIKE INTEGRAL MEMBRANE PROTEIN (AFU_ORTHOLOGUE AFUA_5G11245)"/>
    <property type="match status" value="1"/>
</dbReference>
<keyword evidence="9" id="KW-1185">Reference proteome</keyword>
<protein>
    <recommendedName>
        <fullName evidence="7">Rhodopsin domain-containing protein</fullName>
    </recommendedName>
</protein>
<evidence type="ECO:0000313" key="8">
    <source>
        <dbReference type="EMBL" id="KEQ95646.1"/>
    </source>
</evidence>
<evidence type="ECO:0000256" key="3">
    <source>
        <dbReference type="ARBA" id="ARBA00022989"/>
    </source>
</evidence>
<evidence type="ECO:0000313" key="9">
    <source>
        <dbReference type="Proteomes" id="UP000030641"/>
    </source>
</evidence>
<feature type="transmembrane region" description="Helical" evidence="6">
    <location>
        <begin position="173"/>
        <end position="195"/>
    </location>
</feature>
<feature type="transmembrane region" description="Helical" evidence="6">
    <location>
        <begin position="43"/>
        <end position="68"/>
    </location>
</feature>
<dbReference type="OrthoDB" id="3897607at2759"/>
<feature type="transmembrane region" description="Helical" evidence="6">
    <location>
        <begin position="12"/>
        <end position="31"/>
    </location>
</feature>
<evidence type="ECO:0000256" key="2">
    <source>
        <dbReference type="ARBA" id="ARBA00022692"/>
    </source>
</evidence>
<dbReference type="HOGENOM" id="CLU_028200_3_1_1"/>
<dbReference type="AlphaFoldDB" id="A0A074ZA65"/>
<keyword evidence="4 6" id="KW-0472">Membrane</keyword>
<dbReference type="GO" id="GO:0016020">
    <property type="term" value="C:membrane"/>
    <property type="evidence" value="ECO:0007669"/>
    <property type="project" value="UniProtKB-SubCell"/>
</dbReference>
<accession>A0A074ZA65</accession>
<sequence length="284" mass="31730">MDWHNKSIPLFAVTIAMIILPLVVVPIRCYVRYTRRAFKIDDWLIIVALVLHLGACAVTLWGFVYGLGMPDKVLTPENMTKGVQTFAMYKPIYTLSTCLIKCSVCYTFLRLSTSPKIRRALHWILIIVSCSSLVMFIGSFVYCVPYQAIWLHWHHPHTPGYCLPGAVVLTVGYAFACITIITDFACAIIPGIILWQTVMSTRNMCMAWVILGLGVLAAAMTICRLPYIAYWTHDTNQSYGLGRILLFELLECGLGIFASCAPALKPWLSASLTSFTSTKSTSRP</sequence>
<dbReference type="InterPro" id="IPR052337">
    <property type="entry name" value="SAT4-like"/>
</dbReference>
<gene>
    <name evidence="8" type="ORF">AUEXF2481DRAFT_679531</name>
</gene>
<feature type="transmembrane region" description="Helical" evidence="6">
    <location>
        <begin position="88"/>
        <end position="109"/>
    </location>
</feature>
<comment type="subcellular location">
    <subcellularLocation>
        <location evidence="1">Membrane</location>
        <topology evidence="1">Multi-pass membrane protein</topology>
    </subcellularLocation>
</comment>
<feature type="domain" description="Rhodopsin" evidence="7">
    <location>
        <begin position="27"/>
        <end position="269"/>
    </location>
</feature>
<comment type="similarity">
    <text evidence="5">Belongs to the SAT4 family.</text>
</comment>
<organism evidence="8 9">
    <name type="scientific">Aureobasidium subglaciale (strain EXF-2481)</name>
    <name type="common">Aureobasidium pullulans var. subglaciale</name>
    <dbReference type="NCBI Taxonomy" id="1043005"/>
    <lineage>
        <taxon>Eukaryota</taxon>
        <taxon>Fungi</taxon>
        <taxon>Dikarya</taxon>
        <taxon>Ascomycota</taxon>
        <taxon>Pezizomycotina</taxon>
        <taxon>Dothideomycetes</taxon>
        <taxon>Dothideomycetidae</taxon>
        <taxon>Dothideales</taxon>
        <taxon>Saccotheciaceae</taxon>
        <taxon>Aureobasidium</taxon>
    </lineage>
</organism>
<keyword evidence="2 6" id="KW-0812">Transmembrane</keyword>
<reference evidence="8 9" key="1">
    <citation type="journal article" date="2014" name="BMC Genomics">
        <title>Genome sequencing of four Aureobasidium pullulans varieties: biotechnological potential, stress tolerance, and description of new species.</title>
        <authorList>
            <person name="Gostin Ar C."/>
            <person name="Ohm R.A."/>
            <person name="Kogej T."/>
            <person name="Sonjak S."/>
            <person name="Turk M."/>
            <person name="Zajc J."/>
            <person name="Zalar P."/>
            <person name="Grube M."/>
            <person name="Sun H."/>
            <person name="Han J."/>
            <person name="Sharma A."/>
            <person name="Chiniquy J."/>
            <person name="Ngan C.Y."/>
            <person name="Lipzen A."/>
            <person name="Barry K."/>
            <person name="Grigoriev I.V."/>
            <person name="Gunde-Cimerman N."/>
        </authorList>
    </citation>
    <scope>NUCLEOTIDE SEQUENCE [LARGE SCALE GENOMIC DNA]</scope>
    <source>
        <strain evidence="8 9">EXF-2481</strain>
    </source>
</reference>
<name>A0A074ZA65_AURSE</name>
<evidence type="ECO:0000256" key="6">
    <source>
        <dbReference type="SAM" id="Phobius"/>
    </source>
</evidence>
<feature type="transmembrane region" description="Helical" evidence="6">
    <location>
        <begin position="121"/>
        <end position="153"/>
    </location>
</feature>